<reference evidence="2" key="1">
    <citation type="journal article" date="2020" name="Nature">
        <title>Giant virus diversity and host interactions through global metagenomics.</title>
        <authorList>
            <person name="Schulz F."/>
            <person name="Roux S."/>
            <person name="Paez-Espino D."/>
            <person name="Jungbluth S."/>
            <person name="Walsh D.A."/>
            <person name="Denef V.J."/>
            <person name="McMahon K.D."/>
            <person name="Konstantinidis K.T."/>
            <person name="Eloe-Fadrosh E.A."/>
            <person name="Kyrpides N.C."/>
            <person name="Woyke T."/>
        </authorList>
    </citation>
    <scope>NUCLEOTIDE SEQUENCE</scope>
    <source>
        <strain evidence="2">GVMAG-M-3300023179-27</strain>
    </source>
</reference>
<organism evidence="2">
    <name type="scientific">viral metagenome</name>
    <dbReference type="NCBI Taxonomy" id="1070528"/>
    <lineage>
        <taxon>unclassified sequences</taxon>
        <taxon>metagenomes</taxon>
        <taxon>organismal metagenomes</taxon>
    </lineage>
</organism>
<accession>A0A6C0EA41</accession>
<name>A0A6C0EA41_9ZZZZ</name>
<protein>
    <submittedName>
        <fullName evidence="2">Uncharacterized protein</fullName>
    </submittedName>
</protein>
<feature type="compositionally biased region" description="Basic and acidic residues" evidence="1">
    <location>
        <begin position="87"/>
        <end position="107"/>
    </location>
</feature>
<sequence>MLKRYMLVSPYHSNVTHNATNLTMGSKKCYKELKNTSHINECNEFIVMDVDSNRLYNFQIHKKNQTGGANPPVAIPAQSIAQVPVSKPKEEEEKKEEEKTKEEAKDEIGEVENAFNETGDNNNESEGIKLDNSLVQDEKNESRHNVIIQKLTNIENKIDNLINRNKQYDEQKANIEQLKSIKRQQDQYDDDICVIM</sequence>
<dbReference type="EMBL" id="MN739776">
    <property type="protein sequence ID" value="QHT25944.1"/>
    <property type="molecule type" value="Genomic_DNA"/>
</dbReference>
<evidence type="ECO:0000256" key="1">
    <source>
        <dbReference type="SAM" id="MobiDB-lite"/>
    </source>
</evidence>
<proteinExistence type="predicted"/>
<dbReference type="AlphaFoldDB" id="A0A6C0EA41"/>
<feature type="region of interest" description="Disordered" evidence="1">
    <location>
        <begin position="67"/>
        <end position="107"/>
    </location>
</feature>
<evidence type="ECO:0000313" key="2">
    <source>
        <dbReference type="EMBL" id="QHT25944.1"/>
    </source>
</evidence>